<evidence type="ECO:0000256" key="5">
    <source>
        <dbReference type="ARBA" id="ARBA00022741"/>
    </source>
</evidence>
<dbReference type="GO" id="GO:0005524">
    <property type="term" value="F:ATP binding"/>
    <property type="evidence" value="ECO:0007669"/>
    <property type="project" value="UniProtKB-KW"/>
</dbReference>
<sequence>MIDGGRRDRGDMNPRSPSAAHRVPCPATSPRSPARRLPTGFAPLLPLVDAPMPDTPVVASSIAECRRLVAEARWKGQPIGLVPTMGALHDGHVRLMEACRSRCGFLVASIFVNPTQFAPGEDYQRYPRTPDEDHRRCAEAGVDLIFEPTAEEMYPGGSSGTFVEVPGLSSVLEGRSRPTHFRGVTTVVAKLFNIVRPDLAAFGLKDYQQLAVIRRMVLDLDFPLELLPVPIVREPDGLAMSSRNRYLSAEQRRAALVLRRALEEAEEAVVGGERSADRVRQILADRIESEALVALDYAEVADAATLEPLAELPDASGAGPGGVALVAARVGTTRLIDNAPLPRPAP</sequence>
<dbReference type="Gene3D" id="3.40.50.620">
    <property type="entry name" value="HUPs"/>
    <property type="match status" value="1"/>
</dbReference>
<dbReference type="KEGG" id="tpla:ElP_31050"/>
<feature type="compositionally biased region" description="Basic and acidic residues" evidence="9">
    <location>
        <begin position="1"/>
        <end position="12"/>
    </location>
</feature>
<keyword evidence="5 8" id="KW-0547">Nucleotide-binding</keyword>
<keyword evidence="8" id="KW-0963">Cytoplasm</keyword>
<evidence type="ECO:0000256" key="3">
    <source>
        <dbReference type="ARBA" id="ARBA00022598"/>
    </source>
</evidence>
<evidence type="ECO:0000313" key="10">
    <source>
        <dbReference type="EMBL" id="QDV35202.1"/>
    </source>
</evidence>
<feature type="binding site" evidence="8">
    <location>
        <position position="116"/>
    </location>
    <ligand>
        <name>beta-alanine</name>
        <dbReference type="ChEBI" id="CHEBI:57966"/>
    </ligand>
</feature>
<gene>
    <name evidence="8 10" type="primary">panC</name>
    <name evidence="10" type="ORF">ElP_31050</name>
</gene>
<comment type="miscellaneous">
    <text evidence="8">The reaction proceeds by a bi uni uni bi ping pong mechanism.</text>
</comment>
<feature type="binding site" evidence="8">
    <location>
        <position position="232"/>
    </location>
    <ligand>
        <name>ATP</name>
        <dbReference type="ChEBI" id="CHEBI:30616"/>
    </ligand>
</feature>
<dbReference type="HAMAP" id="MF_00158">
    <property type="entry name" value="PanC"/>
    <property type="match status" value="1"/>
</dbReference>
<comment type="catalytic activity">
    <reaction evidence="7 8">
        <text>(R)-pantoate + beta-alanine + ATP = (R)-pantothenate + AMP + diphosphate + H(+)</text>
        <dbReference type="Rhea" id="RHEA:10912"/>
        <dbReference type="ChEBI" id="CHEBI:15378"/>
        <dbReference type="ChEBI" id="CHEBI:15980"/>
        <dbReference type="ChEBI" id="CHEBI:29032"/>
        <dbReference type="ChEBI" id="CHEBI:30616"/>
        <dbReference type="ChEBI" id="CHEBI:33019"/>
        <dbReference type="ChEBI" id="CHEBI:57966"/>
        <dbReference type="ChEBI" id="CHEBI:456215"/>
        <dbReference type="EC" id="6.3.2.1"/>
    </reaction>
</comment>
<dbReference type="InterPro" id="IPR042176">
    <property type="entry name" value="Pantoate_ligase_C"/>
</dbReference>
<reference evidence="10 11" key="1">
    <citation type="submission" date="2019-02" db="EMBL/GenBank/DDBJ databases">
        <title>Deep-cultivation of Planctomycetes and their phenomic and genomic characterization uncovers novel biology.</title>
        <authorList>
            <person name="Wiegand S."/>
            <person name="Jogler M."/>
            <person name="Boedeker C."/>
            <person name="Pinto D."/>
            <person name="Vollmers J."/>
            <person name="Rivas-Marin E."/>
            <person name="Kohn T."/>
            <person name="Peeters S.H."/>
            <person name="Heuer A."/>
            <person name="Rast P."/>
            <person name="Oberbeckmann S."/>
            <person name="Bunk B."/>
            <person name="Jeske O."/>
            <person name="Meyerdierks A."/>
            <person name="Storesund J.E."/>
            <person name="Kallscheuer N."/>
            <person name="Luecker S."/>
            <person name="Lage O.M."/>
            <person name="Pohl T."/>
            <person name="Merkel B.J."/>
            <person name="Hornburger P."/>
            <person name="Mueller R.-W."/>
            <person name="Bruemmer F."/>
            <person name="Labrenz M."/>
            <person name="Spormann A.M."/>
            <person name="Op den Camp H."/>
            <person name="Overmann J."/>
            <person name="Amann R."/>
            <person name="Jetten M.S.M."/>
            <person name="Mascher T."/>
            <person name="Medema M.H."/>
            <person name="Devos D.P."/>
            <person name="Kaster A.-K."/>
            <person name="Ovreas L."/>
            <person name="Rohde M."/>
            <person name="Galperin M.Y."/>
            <person name="Jogler C."/>
        </authorList>
    </citation>
    <scope>NUCLEOTIDE SEQUENCE [LARGE SCALE GENOMIC DNA]</scope>
    <source>
        <strain evidence="10 11">ElP</strain>
    </source>
</reference>
<feature type="binding site" evidence="8">
    <location>
        <begin position="240"/>
        <end position="243"/>
    </location>
    <ligand>
        <name>ATP</name>
        <dbReference type="ChEBI" id="CHEBI:30616"/>
    </ligand>
</feature>
<protein>
    <recommendedName>
        <fullName evidence="8">Pantothenate synthetase</fullName>
        <shortName evidence="8">PS</shortName>
        <ecNumber evidence="8">6.3.2.1</ecNumber>
    </recommendedName>
    <alternativeName>
        <fullName evidence="8">Pantoate--beta-alanine ligase</fullName>
    </alternativeName>
    <alternativeName>
        <fullName evidence="8">Pantoate-activating enzyme</fullName>
    </alternativeName>
</protein>
<organism evidence="10 11">
    <name type="scientific">Tautonia plasticadhaerens</name>
    <dbReference type="NCBI Taxonomy" id="2527974"/>
    <lineage>
        <taxon>Bacteria</taxon>
        <taxon>Pseudomonadati</taxon>
        <taxon>Planctomycetota</taxon>
        <taxon>Planctomycetia</taxon>
        <taxon>Isosphaerales</taxon>
        <taxon>Isosphaeraceae</taxon>
        <taxon>Tautonia</taxon>
    </lineage>
</organism>
<keyword evidence="4 8" id="KW-0566">Pantothenate biosynthesis</keyword>
<feature type="binding site" evidence="8">
    <location>
        <position position="209"/>
    </location>
    <ligand>
        <name>(R)-pantoate</name>
        <dbReference type="ChEBI" id="CHEBI:15980"/>
    </ligand>
</feature>
<dbReference type="GO" id="GO:0004592">
    <property type="term" value="F:pantoate-beta-alanine ligase activity"/>
    <property type="evidence" value="ECO:0007669"/>
    <property type="project" value="UniProtKB-UniRule"/>
</dbReference>
<dbReference type="CDD" id="cd00560">
    <property type="entry name" value="PanC"/>
    <property type="match status" value="1"/>
</dbReference>
<feature type="binding site" evidence="8">
    <location>
        <position position="116"/>
    </location>
    <ligand>
        <name>(R)-pantoate</name>
        <dbReference type="ChEBI" id="CHEBI:15980"/>
    </ligand>
</feature>
<dbReference type="Gene3D" id="3.30.1300.10">
    <property type="entry name" value="Pantoate-beta-alanine ligase, C-terminal domain"/>
    <property type="match status" value="1"/>
</dbReference>
<dbReference type="GO" id="GO:0005829">
    <property type="term" value="C:cytosol"/>
    <property type="evidence" value="ECO:0007669"/>
    <property type="project" value="TreeGrafter"/>
</dbReference>
<evidence type="ECO:0000256" key="4">
    <source>
        <dbReference type="ARBA" id="ARBA00022655"/>
    </source>
</evidence>
<feature type="region of interest" description="Disordered" evidence="9">
    <location>
        <begin position="1"/>
        <end position="38"/>
    </location>
</feature>
<evidence type="ECO:0000313" key="11">
    <source>
        <dbReference type="Proteomes" id="UP000317835"/>
    </source>
</evidence>
<dbReference type="EC" id="6.3.2.1" evidence="8"/>
<feature type="active site" description="Proton donor" evidence="8">
    <location>
        <position position="92"/>
    </location>
</feature>
<evidence type="ECO:0000256" key="6">
    <source>
        <dbReference type="ARBA" id="ARBA00022840"/>
    </source>
</evidence>
<dbReference type="NCBIfam" id="TIGR00018">
    <property type="entry name" value="panC"/>
    <property type="match status" value="1"/>
</dbReference>
<dbReference type="Proteomes" id="UP000317835">
    <property type="component" value="Chromosome"/>
</dbReference>
<name>A0A518H2Y7_9BACT</name>
<keyword evidence="3 8" id="KW-0436">Ligase</keyword>
<comment type="subunit">
    <text evidence="8">Homodimer.</text>
</comment>
<keyword evidence="11" id="KW-1185">Reference proteome</keyword>
<comment type="pathway">
    <text evidence="1 8">Cofactor biosynthesis; (R)-pantothenate biosynthesis; (R)-pantothenate from (R)-pantoate and beta-alanine: step 1/1.</text>
</comment>
<dbReference type="PANTHER" id="PTHR21299">
    <property type="entry name" value="CYTIDYLATE KINASE/PANTOATE-BETA-ALANINE LIGASE"/>
    <property type="match status" value="1"/>
</dbReference>
<evidence type="ECO:0000256" key="8">
    <source>
        <dbReference type="HAMAP-Rule" id="MF_00158"/>
    </source>
</evidence>
<proteinExistence type="inferred from homology"/>
<dbReference type="AlphaFoldDB" id="A0A518H2Y7"/>
<dbReference type="SUPFAM" id="SSF52374">
    <property type="entry name" value="Nucleotidylyl transferase"/>
    <property type="match status" value="1"/>
</dbReference>
<evidence type="ECO:0000256" key="2">
    <source>
        <dbReference type="ARBA" id="ARBA00009256"/>
    </source>
</evidence>
<evidence type="ECO:0000256" key="1">
    <source>
        <dbReference type="ARBA" id="ARBA00004990"/>
    </source>
</evidence>
<comment type="similarity">
    <text evidence="2 8">Belongs to the pantothenate synthetase family.</text>
</comment>
<comment type="subcellular location">
    <subcellularLocation>
        <location evidence="8">Cytoplasm</location>
    </subcellularLocation>
</comment>
<keyword evidence="6 8" id="KW-0067">ATP-binding</keyword>
<evidence type="ECO:0000256" key="9">
    <source>
        <dbReference type="SAM" id="MobiDB-lite"/>
    </source>
</evidence>
<dbReference type="FunFam" id="3.40.50.620:FF:000013">
    <property type="entry name" value="Pantothenate synthetase"/>
    <property type="match status" value="1"/>
</dbReference>
<dbReference type="GO" id="GO:0015940">
    <property type="term" value="P:pantothenate biosynthetic process"/>
    <property type="evidence" value="ECO:0007669"/>
    <property type="project" value="UniProtKB-UniRule"/>
</dbReference>
<comment type="function">
    <text evidence="8">Catalyzes the condensation of pantoate with beta-alanine in an ATP-dependent reaction via a pantoyl-adenylate intermediate.</text>
</comment>
<feature type="binding site" evidence="8">
    <location>
        <begin position="203"/>
        <end position="206"/>
    </location>
    <ligand>
        <name>ATP</name>
        <dbReference type="ChEBI" id="CHEBI:30616"/>
    </ligand>
</feature>
<dbReference type="EMBL" id="CP036426">
    <property type="protein sequence ID" value="QDV35202.1"/>
    <property type="molecule type" value="Genomic_DNA"/>
</dbReference>
<dbReference type="UniPathway" id="UPA00028">
    <property type="reaction ID" value="UER00005"/>
</dbReference>
<dbReference type="Pfam" id="PF02569">
    <property type="entry name" value="Pantoate_ligase"/>
    <property type="match status" value="1"/>
</dbReference>
<evidence type="ECO:0000256" key="7">
    <source>
        <dbReference type="ARBA" id="ARBA00048258"/>
    </source>
</evidence>
<dbReference type="InterPro" id="IPR014729">
    <property type="entry name" value="Rossmann-like_a/b/a_fold"/>
</dbReference>
<dbReference type="PANTHER" id="PTHR21299:SF1">
    <property type="entry name" value="PANTOATE--BETA-ALANINE LIGASE"/>
    <property type="match status" value="1"/>
</dbReference>
<feature type="binding site" evidence="8">
    <location>
        <begin position="85"/>
        <end position="92"/>
    </location>
    <ligand>
        <name>ATP</name>
        <dbReference type="ChEBI" id="CHEBI:30616"/>
    </ligand>
</feature>
<accession>A0A518H2Y7</accession>
<dbReference type="InterPro" id="IPR003721">
    <property type="entry name" value="Pantoate_ligase"/>
</dbReference>